<dbReference type="GO" id="GO:0006883">
    <property type="term" value="P:intracellular sodium ion homeostasis"/>
    <property type="evidence" value="ECO:0007669"/>
    <property type="project" value="TreeGrafter"/>
</dbReference>
<dbReference type="GO" id="GO:0030007">
    <property type="term" value="P:intracellular potassium ion homeostasis"/>
    <property type="evidence" value="ECO:0007669"/>
    <property type="project" value="TreeGrafter"/>
</dbReference>
<accession>A0A812I741</accession>
<dbReference type="GO" id="GO:1990573">
    <property type="term" value="P:potassium ion import across plasma membrane"/>
    <property type="evidence" value="ECO:0007669"/>
    <property type="project" value="TreeGrafter"/>
</dbReference>
<dbReference type="GO" id="GO:1902600">
    <property type="term" value="P:proton transmembrane transport"/>
    <property type="evidence" value="ECO:0007669"/>
    <property type="project" value="TreeGrafter"/>
</dbReference>
<dbReference type="AlphaFoldDB" id="A0A812I741"/>
<dbReference type="Proteomes" id="UP000604046">
    <property type="component" value="Unassembled WGS sequence"/>
</dbReference>
<dbReference type="PANTHER" id="PTHR43294:SF21">
    <property type="entry name" value="CATION TRANSPORTING ATPASE"/>
    <property type="match status" value="1"/>
</dbReference>
<gene>
    <name evidence="3" type="primary">ctpF</name>
    <name evidence="3" type="ORF">SNAT2548_LOCUS2794</name>
</gene>
<dbReference type="SUPFAM" id="SSF81665">
    <property type="entry name" value="Calcium ATPase, transmembrane domain M"/>
    <property type="match status" value="1"/>
</dbReference>
<dbReference type="InterPro" id="IPR050510">
    <property type="entry name" value="Cation_transp_ATPase_P-type"/>
</dbReference>
<protein>
    <submittedName>
        <fullName evidence="3">CtpF protein</fullName>
    </submittedName>
</protein>
<dbReference type="PANTHER" id="PTHR43294">
    <property type="entry name" value="SODIUM/POTASSIUM-TRANSPORTING ATPASE SUBUNIT ALPHA"/>
    <property type="match status" value="1"/>
</dbReference>
<dbReference type="EMBL" id="CAJNDS010000169">
    <property type="protein sequence ID" value="CAE6973273.1"/>
    <property type="molecule type" value="Genomic_DNA"/>
</dbReference>
<comment type="caution">
    <text evidence="3">The sequence shown here is derived from an EMBL/GenBank/DDBJ whole genome shotgun (WGS) entry which is preliminary data.</text>
</comment>
<name>A0A812I741_9DINO</name>
<keyword evidence="2" id="KW-1003">Cell membrane</keyword>
<organism evidence="3 4">
    <name type="scientific">Symbiodinium natans</name>
    <dbReference type="NCBI Taxonomy" id="878477"/>
    <lineage>
        <taxon>Eukaryota</taxon>
        <taxon>Sar</taxon>
        <taxon>Alveolata</taxon>
        <taxon>Dinophyceae</taxon>
        <taxon>Suessiales</taxon>
        <taxon>Symbiodiniaceae</taxon>
        <taxon>Symbiodinium</taxon>
    </lineage>
</organism>
<dbReference type="GO" id="GO:0005391">
    <property type="term" value="F:P-type sodium:potassium-exchanging transporter activity"/>
    <property type="evidence" value="ECO:0007669"/>
    <property type="project" value="TreeGrafter"/>
</dbReference>
<evidence type="ECO:0000256" key="1">
    <source>
        <dbReference type="ARBA" id="ARBA00004651"/>
    </source>
</evidence>
<keyword evidence="4" id="KW-1185">Reference proteome</keyword>
<dbReference type="OrthoDB" id="448348at2759"/>
<proteinExistence type="predicted"/>
<comment type="subcellular location">
    <subcellularLocation>
        <location evidence="1">Cell membrane</location>
        <topology evidence="1">Multi-pass membrane protein</topology>
    </subcellularLocation>
</comment>
<evidence type="ECO:0000256" key="2">
    <source>
        <dbReference type="ARBA" id="ARBA00022475"/>
    </source>
</evidence>
<dbReference type="GO" id="GO:0005886">
    <property type="term" value="C:plasma membrane"/>
    <property type="evidence" value="ECO:0007669"/>
    <property type="project" value="UniProtKB-SubCell"/>
</dbReference>
<dbReference type="Gene3D" id="1.20.1110.10">
    <property type="entry name" value="Calcium-transporting ATPase, transmembrane domain"/>
    <property type="match status" value="1"/>
</dbReference>
<keyword evidence="2" id="KW-0472">Membrane</keyword>
<dbReference type="GO" id="GO:0036376">
    <property type="term" value="P:sodium ion export across plasma membrane"/>
    <property type="evidence" value="ECO:0007669"/>
    <property type="project" value="TreeGrafter"/>
</dbReference>
<sequence length="126" mass="14213">MPLHSEPLQNGIVMRRDLVLMDDNFSTIVLAIEEGRRIFTNVQKYVTANLSLKFGEMLSLMISIALGLVVPLKPTLQLLNLFVTHVLCTMCYAFEEAEDYIMKVPPRDTNTSMVLTKPLVLLRTSA</sequence>
<evidence type="ECO:0000313" key="3">
    <source>
        <dbReference type="EMBL" id="CAE6973273.1"/>
    </source>
</evidence>
<evidence type="ECO:0000313" key="4">
    <source>
        <dbReference type="Proteomes" id="UP000604046"/>
    </source>
</evidence>
<dbReference type="InterPro" id="IPR023298">
    <property type="entry name" value="ATPase_P-typ_TM_dom_sf"/>
</dbReference>
<reference evidence="3" key="1">
    <citation type="submission" date="2021-02" db="EMBL/GenBank/DDBJ databases">
        <authorList>
            <person name="Dougan E. K."/>
            <person name="Rhodes N."/>
            <person name="Thang M."/>
            <person name="Chan C."/>
        </authorList>
    </citation>
    <scope>NUCLEOTIDE SEQUENCE</scope>
</reference>